<dbReference type="AlphaFoldDB" id="G8BTS1"/>
<dbReference type="GO" id="GO:0005687">
    <property type="term" value="C:U4 snRNP"/>
    <property type="evidence" value="ECO:0007669"/>
    <property type="project" value="UniProtKB-UniRule"/>
</dbReference>
<dbReference type="GO" id="GO:0071014">
    <property type="term" value="C:post-mRNA release spliceosomal complex"/>
    <property type="evidence" value="ECO:0007669"/>
    <property type="project" value="EnsemblFungi"/>
</dbReference>
<dbReference type="GO" id="GO:1990935">
    <property type="term" value="F:splicing factor binding"/>
    <property type="evidence" value="ECO:0007669"/>
    <property type="project" value="EnsemblFungi"/>
</dbReference>
<dbReference type="GeneID" id="11531429"/>
<dbReference type="InterPro" id="IPR027078">
    <property type="entry name" value="snRNP-E"/>
</dbReference>
<dbReference type="GO" id="GO:0046540">
    <property type="term" value="C:U4/U6 x U5 tri-snRNP complex"/>
    <property type="evidence" value="ECO:0007669"/>
    <property type="project" value="UniProtKB-UniRule"/>
</dbReference>
<evidence type="ECO:0000256" key="5">
    <source>
        <dbReference type="ARBA" id="ARBA00022664"/>
    </source>
</evidence>
<gene>
    <name evidence="13" type="primary">TPHA0E02070</name>
    <name evidence="13" type="ordered locus">TPHA_0E02070</name>
</gene>
<dbReference type="InterPro" id="IPR001163">
    <property type="entry name" value="Sm_dom_euk/arc"/>
</dbReference>
<evidence type="ECO:0000256" key="4">
    <source>
        <dbReference type="ARBA" id="ARBA00022490"/>
    </source>
</evidence>
<dbReference type="SUPFAM" id="SSF50182">
    <property type="entry name" value="Sm-like ribonucleoproteins"/>
    <property type="match status" value="1"/>
</dbReference>
<evidence type="ECO:0000256" key="11">
    <source>
        <dbReference type="RuleBase" id="RU365053"/>
    </source>
</evidence>
<evidence type="ECO:0000256" key="8">
    <source>
        <dbReference type="ARBA" id="ARBA00023187"/>
    </source>
</evidence>
<keyword evidence="6 11" id="KW-0747">Spliceosome</keyword>
<dbReference type="PANTHER" id="PTHR11193">
    <property type="entry name" value="SMALL NUCLEAR RIBONUCLEOPROTEIN E"/>
    <property type="match status" value="1"/>
</dbReference>
<dbReference type="GO" id="GO:0005685">
    <property type="term" value="C:U1 snRNP"/>
    <property type="evidence" value="ECO:0007669"/>
    <property type="project" value="UniProtKB-UniRule"/>
</dbReference>
<dbReference type="GO" id="GO:0071004">
    <property type="term" value="C:U2-type prespliceosome"/>
    <property type="evidence" value="ECO:0007669"/>
    <property type="project" value="EnsemblFungi"/>
</dbReference>
<dbReference type="GO" id="GO:0000387">
    <property type="term" value="P:spliceosomal snRNP assembly"/>
    <property type="evidence" value="ECO:0007669"/>
    <property type="project" value="UniProtKB-UniRule"/>
</dbReference>
<keyword evidence="14" id="KW-1185">Reference proteome</keyword>
<dbReference type="Pfam" id="PF01423">
    <property type="entry name" value="LSM"/>
    <property type="match status" value="1"/>
</dbReference>
<dbReference type="GO" id="GO:0003723">
    <property type="term" value="F:RNA binding"/>
    <property type="evidence" value="ECO:0007669"/>
    <property type="project" value="UniProtKB-KW"/>
</dbReference>
<dbReference type="RefSeq" id="XP_003685733.1">
    <property type="nucleotide sequence ID" value="XM_003685685.1"/>
</dbReference>
<evidence type="ECO:0000256" key="6">
    <source>
        <dbReference type="ARBA" id="ARBA00022728"/>
    </source>
</evidence>
<dbReference type="Gene3D" id="2.30.30.100">
    <property type="match status" value="1"/>
</dbReference>
<evidence type="ECO:0000313" key="13">
    <source>
        <dbReference type="EMBL" id="CCE63299.1"/>
    </source>
</evidence>
<proteinExistence type="inferred from homology"/>
<dbReference type="GO" id="GO:0036261">
    <property type="term" value="P:7-methylguanosine cap hypermethylation"/>
    <property type="evidence" value="ECO:0007669"/>
    <property type="project" value="EnsemblFungi"/>
</dbReference>
<evidence type="ECO:0000259" key="12">
    <source>
        <dbReference type="PROSITE" id="PS52002"/>
    </source>
</evidence>
<comment type="function">
    <text evidence="11">Involved in pre-mRNA splicing. Binds and is required for the stability of snRNA U1, U2, U4 and U5 which contain a highly conserved structural motif called the Sm binding site. Involved in cap modification.</text>
</comment>
<dbReference type="CDD" id="cd01718">
    <property type="entry name" value="Sm_E"/>
    <property type="match status" value="1"/>
</dbReference>
<keyword evidence="7 11" id="KW-0694">RNA-binding</keyword>
<dbReference type="GO" id="GO:0005682">
    <property type="term" value="C:U5 snRNP"/>
    <property type="evidence" value="ECO:0007669"/>
    <property type="project" value="UniProtKB-UniRule"/>
</dbReference>
<evidence type="ECO:0000256" key="3">
    <source>
        <dbReference type="ARBA" id="ARBA00006850"/>
    </source>
</evidence>
<sequence>MFERSKAVIPPINSVFNFLQQQTLVSFWLYEQVGFRIRGKVAGFDEFMNVVIDNAIEIPVDAETGIERVTDGKKLGRILLKGDNITLITTVDEN</sequence>
<dbReference type="GO" id="GO:0005686">
    <property type="term" value="C:U2 snRNP"/>
    <property type="evidence" value="ECO:0007669"/>
    <property type="project" value="UniProtKB-UniRule"/>
</dbReference>
<dbReference type="InterPro" id="IPR047575">
    <property type="entry name" value="Sm"/>
</dbReference>
<organism evidence="13 14">
    <name type="scientific">Tetrapisispora phaffii (strain ATCC 24235 / CBS 4417 / NBRC 1672 / NRRL Y-8282 / UCD 70-5)</name>
    <name type="common">Yeast</name>
    <name type="synonym">Fabospora phaffii</name>
    <dbReference type="NCBI Taxonomy" id="1071381"/>
    <lineage>
        <taxon>Eukaryota</taxon>
        <taxon>Fungi</taxon>
        <taxon>Dikarya</taxon>
        <taxon>Ascomycota</taxon>
        <taxon>Saccharomycotina</taxon>
        <taxon>Saccharomycetes</taxon>
        <taxon>Saccharomycetales</taxon>
        <taxon>Saccharomycetaceae</taxon>
        <taxon>Tetrapisispora</taxon>
    </lineage>
</organism>
<reference evidence="13 14" key="1">
    <citation type="journal article" date="2011" name="Proc. Natl. Acad. Sci. U.S.A.">
        <title>Evolutionary erosion of yeast sex chromosomes by mating-type switching accidents.</title>
        <authorList>
            <person name="Gordon J.L."/>
            <person name="Armisen D."/>
            <person name="Proux-Wera E."/>
            <person name="Oheigeartaigh S.S."/>
            <person name="Byrne K.P."/>
            <person name="Wolfe K.H."/>
        </authorList>
    </citation>
    <scope>NUCLEOTIDE SEQUENCE [LARGE SCALE GENOMIC DNA]</scope>
    <source>
        <strain evidence="14">ATCC 24235 / CBS 4417 / NBRC 1672 / NRRL Y-8282 / UCD 70-5</strain>
    </source>
</reference>
<dbReference type="OMA" id="VPPINCI"/>
<feature type="domain" description="Sm" evidence="12">
    <location>
        <begin position="12"/>
        <end position="94"/>
    </location>
</feature>
<dbReference type="KEGG" id="tpf:TPHA_0E02070"/>
<evidence type="ECO:0000256" key="7">
    <source>
        <dbReference type="ARBA" id="ARBA00022884"/>
    </source>
</evidence>
<dbReference type="eggNOG" id="KOG1774">
    <property type="taxonomic scope" value="Eukaryota"/>
</dbReference>
<keyword evidence="4" id="KW-0963">Cytoplasm</keyword>
<evidence type="ECO:0000256" key="2">
    <source>
        <dbReference type="ARBA" id="ARBA00004496"/>
    </source>
</evidence>
<comment type="similarity">
    <text evidence="3 11">Belongs to the snRNP Sm proteins family.</text>
</comment>
<evidence type="ECO:0000256" key="1">
    <source>
        <dbReference type="ARBA" id="ARBA00004123"/>
    </source>
</evidence>
<dbReference type="SMART" id="SM00651">
    <property type="entry name" value="Sm"/>
    <property type="match status" value="1"/>
</dbReference>
<comment type="subcellular location">
    <subcellularLocation>
        <location evidence="2">Cytoplasm</location>
    </subcellularLocation>
    <subcellularLocation>
        <location evidence="1 11">Nucleus</location>
    </subcellularLocation>
</comment>
<keyword evidence="10 11" id="KW-0687">Ribonucleoprotein</keyword>
<name>G8BTS1_TETPH</name>
<dbReference type="PROSITE" id="PS52002">
    <property type="entry name" value="SM"/>
    <property type="match status" value="1"/>
</dbReference>
<keyword evidence="9 11" id="KW-0539">Nucleus</keyword>
<dbReference type="OrthoDB" id="25620at2759"/>
<keyword evidence="5 11" id="KW-0507">mRNA processing</keyword>
<evidence type="ECO:0000256" key="9">
    <source>
        <dbReference type="ARBA" id="ARBA00023242"/>
    </source>
</evidence>
<keyword evidence="8 11" id="KW-0508">mRNA splicing</keyword>
<dbReference type="HOGENOM" id="CLU_125186_1_0_1"/>
<protein>
    <recommendedName>
        <fullName evidence="11">Small nuclear ribonucleoprotein E</fullName>
        <shortName evidence="11">snRNP-E</shortName>
    </recommendedName>
    <alternativeName>
        <fullName evidence="11">Sm protein E</fullName>
    </alternativeName>
</protein>
<dbReference type="EMBL" id="HE612860">
    <property type="protein sequence ID" value="CCE63299.1"/>
    <property type="molecule type" value="Genomic_DNA"/>
</dbReference>
<dbReference type="Proteomes" id="UP000005666">
    <property type="component" value="Chromosome 5"/>
</dbReference>
<evidence type="ECO:0000313" key="14">
    <source>
        <dbReference type="Proteomes" id="UP000005666"/>
    </source>
</evidence>
<dbReference type="InterPro" id="IPR010920">
    <property type="entry name" value="LSM_dom_sf"/>
</dbReference>
<dbReference type="STRING" id="1071381.G8BTS1"/>
<dbReference type="GO" id="GO:0005737">
    <property type="term" value="C:cytoplasm"/>
    <property type="evidence" value="ECO:0007669"/>
    <property type="project" value="UniProtKB-SubCell"/>
</dbReference>
<accession>G8BTS1</accession>
<evidence type="ECO:0000256" key="10">
    <source>
        <dbReference type="ARBA" id="ARBA00023274"/>
    </source>
</evidence>